<protein>
    <submittedName>
        <fullName evidence="2">Uncharacterized protein</fullName>
    </submittedName>
</protein>
<feature type="compositionally biased region" description="Polar residues" evidence="1">
    <location>
        <begin position="55"/>
        <end position="70"/>
    </location>
</feature>
<evidence type="ECO:0000313" key="3">
    <source>
        <dbReference type="Proteomes" id="UP000292402"/>
    </source>
</evidence>
<gene>
    <name evidence="2" type="ORF">AA0114_g8628</name>
</gene>
<comment type="caution">
    <text evidence="2">The sequence shown here is derived from an EMBL/GenBank/DDBJ whole genome shotgun (WGS) entry which is preliminary data.</text>
</comment>
<feature type="region of interest" description="Disordered" evidence="1">
    <location>
        <begin position="42"/>
        <end position="70"/>
    </location>
</feature>
<proteinExistence type="predicted"/>
<dbReference type="Proteomes" id="UP000292402">
    <property type="component" value="Unassembled WGS sequence"/>
</dbReference>
<reference evidence="3" key="1">
    <citation type="journal article" date="2019" name="bioRxiv">
        <title>Genomics, evolutionary history and diagnostics of the Alternaria alternata species group including apple and Asian pear pathotypes.</title>
        <authorList>
            <person name="Armitage A.D."/>
            <person name="Cockerton H.M."/>
            <person name="Sreenivasaprasad S."/>
            <person name="Woodhall J.W."/>
            <person name="Lane C.R."/>
            <person name="Harrison R.J."/>
            <person name="Clarkson J.P."/>
        </authorList>
    </citation>
    <scope>NUCLEOTIDE SEQUENCE [LARGE SCALE GENOMIC DNA]</scope>
    <source>
        <strain evidence="3">FERA 1082</strain>
    </source>
</reference>
<dbReference type="AlphaFoldDB" id="A0A4Q4M946"/>
<evidence type="ECO:0000313" key="2">
    <source>
        <dbReference type="EMBL" id="RYN46077.1"/>
    </source>
</evidence>
<dbReference type="EMBL" id="PDXA01000031">
    <property type="protein sequence ID" value="RYN46077.1"/>
    <property type="molecule type" value="Genomic_DNA"/>
</dbReference>
<sequence length="70" mass="7740">MPPEVALKHVLIIGRKLDLRLDPVSSALELVGCQPDKRNARSTYAVRREIPTHKGPTSATEPPSEQRAIQ</sequence>
<accession>A0A4Q4M946</accession>
<name>A0A4Q4M946_9PLEO</name>
<evidence type="ECO:0000256" key="1">
    <source>
        <dbReference type="SAM" id="MobiDB-lite"/>
    </source>
</evidence>
<organism evidence="2 3">
    <name type="scientific">Alternaria tenuissima</name>
    <dbReference type="NCBI Taxonomy" id="119927"/>
    <lineage>
        <taxon>Eukaryota</taxon>
        <taxon>Fungi</taxon>
        <taxon>Dikarya</taxon>
        <taxon>Ascomycota</taxon>
        <taxon>Pezizomycotina</taxon>
        <taxon>Dothideomycetes</taxon>
        <taxon>Pleosporomycetidae</taxon>
        <taxon>Pleosporales</taxon>
        <taxon>Pleosporineae</taxon>
        <taxon>Pleosporaceae</taxon>
        <taxon>Alternaria</taxon>
        <taxon>Alternaria sect. Alternaria</taxon>
        <taxon>Alternaria alternata complex</taxon>
    </lineage>
</organism>